<dbReference type="RefSeq" id="XP_033383359.1">
    <property type="nucleotide sequence ID" value="XM_033528379.1"/>
</dbReference>
<sequence>MATPQQPPLTPDQRLALEQKQKFETFALNAAIAGAVICPVVAFMPPRKLDMYTFSLAVGFYLSADHLATHYTGRGIFQQWKFAQPSSVGVGALPTEKARETQARFAEEKKLAEAREAMRSGRQVNWEEKEKKERSVLQKLWMGDETEGWKERRLEEERKALEEGKSYTDLILEQVWDVWNWDKKKSGGEEDGSSTEEKK</sequence>
<dbReference type="EMBL" id="ML978070">
    <property type="protein sequence ID" value="KAF2015020.1"/>
    <property type="molecule type" value="Genomic_DNA"/>
</dbReference>
<keyword evidence="1" id="KW-0472">Membrane</keyword>
<accession>A0A6A5XQL3</accession>
<evidence type="ECO:0000313" key="3">
    <source>
        <dbReference type="Proteomes" id="UP000799778"/>
    </source>
</evidence>
<dbReference type="GeneID" id="54285776"/>
<dbReference type="Proteomes" id="UP000799778">
    <property type="component" value="Unassembled WGS sequence"/>
</dbReference>
<protein>
    <submittedName>
        <fullName evidence="2">Uncharacterized protein</fullName>
    </submittedName>
</protein>
<evidence type="ECO:0000313" key="2">
    <source>
        <dbReference type="EMBL" id="KAF2015020.1"/>
    </source>
</evidence>
<evidence type="ECO:0000256" key="1">
    <source>
        <dbReference type="SAM" id="Phobius"/>
    </source>
</evidence>
<feature type="transmembrane region" description="Helical" evidence="1">
    <location>
        <begin position="26"/>
        <end position="44"/>
    </location>
</feature>
<reference evidence="2" key="1">
    <citation type="journal article" date="2020" name="Stud. Mycol.">
        <title>101 Dothideomycetes genomes: a test case for predicting lifestyles and emergence of pathogens.</title>
        <authorList>
            <person name="Haridas S."/>
            <person name="Albert R."/>
            <person name="Binder M."/>
            <person name="Bloem J."/>
            <person name="Labutti K."/>
            <person name="Salamov A."/>
            <person name="Andreopoulos B."/>
            <person name="Baker S."/>
            <person name="Barry K."/>
            <person name="Bills G."/>
            <person name="Bluhm B."/>
            <person name="Cannon C."/>
            <person name="Castanera R."/>
            <person name="Culley D."/>
            <person name="Daum C."/>
            <person name="Ezra D."/>
            <person name="Gonzalez J."/>
            <person name="Henrissat B."/>
            <person name="Kuo A."/>
            <person name="Liang C."/>
            <person name="Lipzen A."/>
            <person name="Lutzoni F."/>
            <person name="Magnuson J."/>
            <person name="Mondo S."/>
            <person name="Nolan M."/>
            <person name="Ohm R."/>
            <person name="Pangilinan J."/>
            <person name="Park H.-J."/>
            <person name="Ramirez L."/>
            <person name="Alfaro M."/>
            <person name="Sun H."/>
            <person name="Tritt A."/>
            <person name="Yoshinaga Y."/>
            <person name="Zwiers L.-H."/>
            <person name="Turgeon B."/>
            <person name="Goodwin S."/>
            <person name="Spatafora J."/>
            <person name="Crous P."/>
            <person name="Grigoriev I."/>
        </authorList>
    </citation>
    <scope>NUCLEOTIDE SEQUENCE</scope>
    <source>
        <strain evidence="2">CBS 175.79</strain>
    </source>
</reference>
<keyword evidence="1" id="KW-1133">Transmembrane helix</keyword>
<keyword evidence="3" id="KW-1185">Reference proteome</keyword>
<gene>
    <name evidence="2" type="ORF">BU24DRAFT_423939</name>
</gene>
<keyword evidence="1" id="KW-0812">Transmembrane</keyword>
<name>A0A6A5XQL3_9PLEO</name>
<dbReference type="AlphaFoldDB" id="A0A6A5XQL3"/>
<organism evidence="2 3">
    <name type="scientific">Aaosphaeria arxii CBS 175.79</name>
    <dbReference type="NCBI Taxonomy" id="1450172"/>
    <lineage>
        <taxon>Eukaryota</taxon>
        <taxon>Fungi</taxon>
        <taxon>Dikarya</taxon>
        <taxon>Ascomycota</taxon>
        <taxon>Pezizomycotina</taxon>
        <taxon>Dothideomycetes</taxon>
        <taxon>Pleosporomycetidae</taxon>
        <taxon>Pleosporales</taxon>
        <taxon>Pleosporales incertae sedis</taxon>
        <taxon>Aaosphaeria</taxon>
    </lineage>
</organism>
<dbReference type="OrthoDB" id="5411041at2759"/>
<proteinExistence type="predicted"/>